<keyword evidence="1" id="KW-0175">Coiled coil</keyword>
<reference evidence="3 4" key="1">
    <citation type="journal article" date="2017" name="BMC Genomics">
        <title>Genome sequencing of 39 Akkermansia muciniphila isolates reveals its population structure, genomic and functional diverisity, and global distribution in mammalian gut microbiotas.</title>
        <authorList>
            <person name="Guo X."/>
            <person name="Li S."/>
            <person name="Zhang J."/>
            <person name="Wu F."/>
            <person name="Li X."/>
            <person name="Wu D."/>
            <person name="Zhang M."/>
            <person name="Ou Z."/>
            <person name="Jie Z."/>
            <person name="Yan Q."/>
            <person name="Li P."/>
            <person name="Yi J."/>
            <person name="Peng Y."/>
        </authorList>
    </citation>
    <scope>NUCLEOTIDE SEQUENCE [LARGE SCALE GENOMIC DNA]</scope>
    <source>
        <strain evidence="3 4">GP24</strain>
    </source>
</reference>
<evidence type="ECO:0000313" key="3">
    <source>
        <dbReference type="EMBL" id="PNC17277.1"/>
    </source>
</evidence>
<evidence type="ECO:0000256" key="1">
    <source>
        <dbReference type="SAM" id="Coils"/>
    </source>
</evidence>
<dbReference type="AlphaFoldDB" id="A0A2N8HBP9"/>
<gene>
    <name evidence="3" type="ORF">CXU22_11725</name>
</gene>
<feature type="coiled-coil region" evidence="1">
    <location>
        <begin position="149"/>
        <end position="180"/>
    </location>
</feature>
<name>A0A2N8HBP9_9BACT</name>
<organism evidence="3 4">
    <name type="scientific">Akkermansia muciniphila</name>
    <dbReference type="NCBI Taxonomy" id="239935"/>
    <lineage>
        <taxon>Bacteria</taxon>
        <taxon>Pseudomonadati</taxon>
        <taxon>Verrucomicrobiota</taxon>
        <taxon>Verrucomicrobiia</taxon>
        <taxon>Verrucomicrobiales</taxon>
        <taxon>Akkermansiaceae</taxon>
        <taxon>Akkermansia</taxon>
    </lineage>
</organism>
<dbReference type="OrthoDB" id="199423at2"/>
<protein>
    <submittedName>
        <fullName evidence="3">Uncharacterized protein</fullName>
    </submittedName>
</protein>
<evidence type="ECO:0000256" key="2">
    <source>
        <dbReference type="SAM" id="MobiDB-lite"/>
    </source>
</evidence>
<dbReference type="RefSeq" id="WP_102715675.1">
    <property type="nucleotide sequence ID" value="NZ_PJKA01000013.1"/>
</dbReference>
<feature type="region of interest" description="Disordered" evidence="2">
    <location>
        <begin position="1"/>
        <end position="43"/>
    </location>
</feature>
<comment type="caution">
    <text evidence="3">The sequence shown here is derived from an EMBL/GenBank/DDBJ whole genome shotgun (WGS) entry which is preliminary data.</text>
</comment>
<proteinExistence type="predicted"/>
<dbReference type="EMBL" id="PJKA01000013">
    <property type="protein sequence ID" value="PNC17277.1"/>
    <property type="molecule type" value="Genomic_DNA"/>
</dbReference>
<dbReference type="Proteomes" id="UP000236000">
    <property type="component" value="Unassembled WGS sequence"/>
</dbReference>
<feature type="compositionally biased region" description="Low complexity" evidence="2">
    <location>
        <begin position="23"/>
        <end position="43"/>
    </location>
</feature>
<feature type="region of interest" description="Disordered" evidence="2">
    <location>
        <begin position="241"/>
        <end position="260"/>
    </location>
</feature>
<sequence>MIDSIDNHTAAPSGEADFSGAVSPEAEISSAAPAQSEPLPGLLGEDGGFVPDWYARFDELKGMEKSLSKFKTPEALAKSYAELERMRHYPGVENEEQMERFRRMAGLPESEEEYRLERPESTPESEWNAGLAERMARTAYRYGVPPEAMNALQETMSQAYEEAREQVEDSRLEMETRAEQSLQQEWGANYERNMGRATAALQRLASETGVDADALLDHPELGSNPDVIRLLFQASRLLDEAPLHHSGNGTPSPAEEAMRMESDPSHPLYDAYMSVNHPNHRYANELYDRLTSR</sequence>
<evidence type="ECO:0000313" key="4">
    <source>
        <dbReference type="Proteomes" id="UP000236000"/>
    </source>
</evidence>
<accession>A0A2N8HBP9</accession>